<name>A0ABZ2HIT8_9RHOB</name>
<feature type="compositionally biased region" description="Polar residues" evidence="1">
    <location>
        <begin position="8"/>
        <end position="17"/>
    </location>
</feature>
<protein>
    <submittedName>
        <fullName evidence="2">Uncharacterized protein</fullName>
    </submittedName>
</protein>
<evidence type="ECO:0000313" key="2">
    <source>
        <dbReference type="EMBL" id="WWR47138.1"/>
    </source>
</evidence>
<evidence type="ECO:0000256" key="1">
    <source>
        <dbReference type="SAM" id="MobiDB-lite"/>
    </source>
</evidence>
<dbReference type="EMBL" id="CP146069">
    <property type="protein sequence ID" value="WWR47138.1"/>
    <property type="molecule type" value="Genomic_DNA"/>
</dbReference>
<evidence type="ECO:0000313" key="3">
    <source>
        <dbReference type="Proteomes" id="UP001364156"/>
    </source>
</evidence>
<accession>A0ABZ2HIT8</accession>
<gene>
    <name evidence="2" type="ORF">RZ517_02840</name>
</gene>
<keyword evidence="3" id="KW-1185">Reference proteome</keyword>
<organism evidence="2 3">
    <name type="scientific">Roseovarius phycicola</name>
    <dbReference type="NCBI Taxonomy" id="3080976"/>
    <lineage>
        <taxon>Bacteria</taxon>
        <taxon>Pseudomonadati</taxon>
        <taxon>Pseudomonadota</taxon>
        <taxon>Alphaproteobacteria</taxon>
        <taxon>Rhodobacterales</taxon>
        <taxon>Roseobacteraceae</taxon>
        <taxon>Roseovarius</taxon>
    </lineage>
</organism>
<dbReference type="Proteomes" id="UP001364156">
    <property type="component" value="Chromosome"/>
</dbReference>
<proteinExistence type="predicted"/>
<reference evidence="2 3" key="1">
    <citation type="submission" date="2023-10" db="EMBL/GenBank/DDBJ databases">
        <title>Roseovarius strain S88 nov., isolated from a marine algae.</title>
        <authorList>
            <person name="Lee M.W."/>
            <person name="Lee J.K."/>
            <person name="Kim J.M."/>
            <person name="Choi D.G."/>
            <person name="Baek J.H."/>
            <person name="Bayburt H."/>
            <person name="Jung J.J."/>
            <person name="Han D.M."/>
            <person name="Jeon C.O."/>
        </authorList>
    </citation>
    <scope>NUCLEOTIDE SEQUENCE [LARGE SCALE GENOMIC DNA]</scope>
    <source>
        <strain evidence="2 3">S88</strain>
    </source>
</reference>
<feature type="region of interest" description="Disordered" evidence="1">
    <location>
        <begin position="1"/>
        <end position="27"/>
    </location>
</feature>
<sequence>MTSEDSDPAQLQQQKNLLESPIGQRGSGAARYGAAMFFYQEKMMSAELLEIYRRCCKFDHENPVDLAAFEGIPNALLLDQ</sequence>
<dbReference type="RefSeq" id="WP_338549976.1">
    <property type="nucleotide sequence ID" value="NZ_CP146069.1"/>
</dbReference>